<protein>
    <submittedName>
        <fullName evidence="2">Zinc-finger domain-containing protein</fullName>
    </submittedName>
</protein>
<organism evidence="2 3">
    <name type="scientific">Ehrlichia minasensis</name>
    <dbReference type="NCBI Taxonomy" id="1242993"/>
    <lineage>
        <taxon>Bacteria</taxon>
        <taxon>Pseudomonadati</taxon>
        <taxon>Pseudomonadota</taxon>
        <taxon>Alphaproteobacteria</taxon>
        <taxon>Rickettsiales</taxon>
        <taxon>Anaplasmataceae</taxon>
        <taxon>Ehrlichia</taxon>
    </lineage>
</organism>
<keyword evidence="3" id="KW-1185">Reference proteome</keyword>
<evidence type="ECO:0000259" key="1">
    <source>
        <dbReference type="Pfam" id="PF10276"/>
    </source>
</evidence>
<proteinExistence type="predicted"/>
<evidence type="ECO:0000313" key="2">
    <source>
        <dbReference type="EMBL" id="RZB12708.1"/>
    </source>
</evidence>
<dbReference type="AlphaFoldDB" id="A0A4Q6IBN5"/>
<accession>A0A4Q6IBN5</accession>
<evidence type="ECO:0000313" key="3">
    <source>
        <dbReference type="Proteomes" id="UP000293377"/>
    </source>
</evidence>
<dbReference type="EMBL" id="QOHL01000010">
    <property type="protein sequence ID" value="RZB12708.1"/>
    <property type="molecule type" value="Genomic_DNA"/>
</dbReference>
<name>A0A4Q6IBN5_9RICK</name>
<keyword evidence="2" id="KW-0862">Zinc</keyword>
<dbReference type="InterPro" id="IPR019401">
    <property type="entry name" value="Znf_CHCC"/>
</dbReference>
<dbReference type="Proteomes" id="UP000293377">
    <property type="component" value="Unassembled WGS sequence"/>
</dbReference>
<dbReference type="OrthoDB" id="9807344at2"/>
<gene>
    <name evidence="2" type="ORF">DRF75_02775</name>
</gene>
<keyword evidence="2" id="KW-0863">Zinc-finger</keyword>
<reference evidence="2 3" key="1">
    <citation type="submission" date="2018-06" db="EMBL/GenBank/DDBJ databases">
        <title>Complete Genome Sequence of Ehrlichia minasensis Isolated From Cattle.</title>
        <authorList>
            <person name="Aguiar D.M."/>
            <person name="Araujo J.P.A.Jr."/>
            <person name="Nakazato L."/>
            <person name="Bard E."/>
            <person name="Cabezas-Cruz A."/>
        </authorList>
    </citation>
    <scope>NUCLEOTIDE SEQUENCE [LARGE SCALE GENOMIC DNA]</scope>
    <source>
        <strain evidence="2 3">B11</strain>
    </source>
</reference>
<keyword evidence="2" id="KW-0479">Metal-binding</keyword>
<dbReference type="GO" id="GO:0008270">
    <property type="term" value="F:zinc ion binding"/>
    <property type="evidence" value="ECO:0007669"/>
    <property type="project" value="UniProtKB-KW"/>
</dbReference>
<feature type="domain" description="Zinc finger CHCC-type" evidence="1">
    <location>
        <begin position="10"/>
        <end position="47"/>
    </location>
</feature>
<dbReference type="Pfam" id="PF10276">
    <property type="entry name" value="zf-CHCC"/>
    <property type="match status" value="1"/>
</dbReference>
<dbReference type="RefSeq" id="WP_082019984.1">
    <property type="nucleotide sequence ID" value="NZ_QOHL01000010.1"/>
</dbReference>
<comment type="caution">
    <text evidence="2">The sequence shown here is derived from an EMBL/GenBank/DDBJ whole genome shotgun (WGS) entry which is preliminary data.</text>
</comment>
<sequence length="53" mass="5918">MSSDEENVTIVYCNGEGDDAGYIEHPKVYLIVKIGEEVSCPYCSKVFTFNAHD</sequence>
<dbReference type="Gene3D" id="2.60.260.40">
    <property type="entry name" value="q5lls5 like domains"/>
    <property type="match status" value="1"/>
</dbReference>